<evidence type="ECO:0000313" key="1">
    <source>
        <dbReference type="EMBL" id="RZT97939.1"/>
    </source>
</evidence>
<evidence type="ECO:0000313" key="2">
    <source>
        <dbReference type="Proteomes" id="UP000293671"/>
    </source>
</evidence>
<dbReference type="RefSeq" id="WP_130432233.1">
    <property type="nucleotide sequence ID" value="NZ_SHKP01000006.1"/>
</dbReference>
<name>A0A4Q7VNN7_9BURK</name>
<dbReference type="Proteomes" id="UP000293671">
    <property type="component" value="Unassembled WGS sequence"/>
</dbReference>
<dbReference type="OrthoDB" id="8590585at2"/>
<proteinExistence type="predicted"/>
<protein>
    <recommendedName>
        <fullName evidence="3">Tetratricopeptide repeat protein</fullName>
    </recommendedName>
</protein>
<organism evidence="1 2">
    <name type="scientific">Rivibacter subsaxonicus</name>
    <dbReference type="NCBI Taxonomy" id="457575"/>
    <lineage>
        <taxon>Bacteria</taxon>
        <taxon>Pseudomonadati</taxon>
        <taxon>Pseudomonadota</taxon>
        <taxon>Betaproteobacteria</taxon>
        <taxon>Burkholderiales</taxon>
        <taxon>Rivibacter</taxon>
    </lineage>
</organism>
<evidence type="ECO:0008006" key="3">
    <source>
        <dbReference type="Google" id="ProtNLM"/>
    </source>
</evidence>
<keyword evidence="2" id="KW-1185">Reference proteome</keyword>
<dbReference type="EMBL" id="SHKP01000006">
    <property type="protein sequence ID" value="RZT97939.1"/>
    <property type="molecule type" value="Genomic_DNA"/>
</dbReference>
<sequence>MPAPVSVVELSSRPAEKALLAGLRAYEDAQYKTAEQRLTLALKTGLPAPADAAAAHKTLAFVYCSSQRIKPCEAAFRSARAADPSFDLSKTEAGHPLWGPVWKRVAAEKPAS</sequence>
<dbReference type="InterPro" id="IPR047780">
    <property type="entry name" value="TssQ-like"/>
</dbReference>
<reference evidence="1 2" key="1">
    <citation type="submission" date="2019-02" db="EMBL/GenBank/DDBJ databases">
        <title>Genomic Encyclopedia of Type Strains, Phase IV (KMG-IV): sequencing the most valuable type-strain genomes for metagenomic binning, comparative biology and taxonomic classification.</title>
        <authorList>
            <person name="Goeker M."/>
        </authorList>
    </citation>
    <scope>NUCLEOTIDE SEQUENCE [LARGE SCALE GENOMIC DNA]</scope>
    <source>
        <strain evidence="1 2">DSM 19570</strain>
    </source>
</reference>
<accession>A0A4Q7VNN7</accession>
<dbReference type="AlphaFoldDB" id="A0A4Q7VNN7"/>
<dbReference type="NCBIfam" id="NF038027">
    <property type="entry name" value="TssQ_fam"/>
    <property type="match status" value="1"/>
</dbReference>
<gene>
    <name evidence="1" type="ORF">EV670_2339</name>
</gene>
<comment type="caution">
    <text evidence="1">The sequence shown here is derived from an EMBL/GenBank/DDBJ whole genome shotgun (WGS) entry which is preliminary data.</text>
</comment>